<feature type="domain" description="PilZ" evidence="1">
    <location>
        <begin position="4"/>
        <end position="101"/>
    </location>
</feature>
<dbReference type="Pfam" id="PF07238">
    <property type="entry name" value="PilZ"/>
    <property type="match status" value="1"/>
</dbReference>
<dbReference type="EMBL" id="VLKZ01000001">
    <property type="protein sequence ID" value="TWI59989.1"/>
    <property type="molecule type" value="Genomic_DNA"/>
</dbReference>
<sequence length="114" mass="13269">MINRRLNKRINLKPPIAAKAKIFEFENVELVSDRYALFHVENISLTGLRLRSDLDFPIMKELILSLEVSLFGRENYLLGTIVWKKKSGEQFVYGFEIRSTNIGYMQSVTLLTKE</sequence>
<evidence type="ECO:0000259" key="1">
    <source>
        <dbReference type="Pfam" id="PF07238"/>
    </source>
</evidence>
<reference evidence="2 3" key="1">
    <citation type="journal article" date="2015" name="Stand. Genomic Sci.">
        <title>Genomic Encyclopedia of Bacterial and Archaeal Type Strains, Phase III: the genomes of soil and plant-associated and newly described type strains.</title>
        <authorList>
            <person name="Whitman W.B."/>
            <person name="Woyke T."/>
            <person name="Klenk H.P."/>
            <person name="Zhou Y."/>
            <person name="Lilburn T.G."/>
            <person name="Beck B.J."/>
            <person name="De Vos P."/>
            <person name="Vandamme P."/>
            <person name="Eisen J.A."/>
            <person name="Garrity G."/>
            <person name="Hugenholtz P."/>
            <person name="Kyrpides N.C."/>
        </authorList>
    </citation>
    <scope>NUCLEOTIDE SEQUENCE [LARGE SCALE GENOMIC DNA]</scope>
    <source>
        <strain evidence="2 3">CGMCC 1.10116</strain>
    </source>
</reference>
<dbReference type="AlphaFoldDB" id="A0A562QTC1"/>
<name>A0A562QTC1_9BACI</name>
<protein>
    <submittedName>
        <fullName evidence="2">PilZ domain-containing protein</fullName>
    </submittedName>
</protein>
<organism evidence="2 3">
    <name type="scientific">Halalkalibacter nanhaiisediminis</name>
    <dbReference type="NCBI Taxonomy" id="688079"/>
    <lineage>
        <taxon>Bacteria</taxon>
        <taxon>Bacillati</taxon>
        <taxon>Bacillota</taxon>
        <taxon>Bacilli</taxon>
        <taxon>Bacillales</taxon>
        <taxon>Bacillaceae</taxon>
        <taxon>Halalkalibacter</taxon>
    </lineage>
</organism>
<dbReference type="GO" id="GO:0035438">
    <property type="term" value="F:cyclic-di-GMP binding"/>
    <property type="evidence" value="ECO:0007669"/>
    <property type="project" value="InterPro"/>
</dbReference>
<proteinExistence type="predicted"/>
<dbReference type="InterPro" id="IPR009875">
    <property type="entry name" value="PilZ_domain"/>
</dbReference>
<evidence type="ECO:0000313" key="3">
    <source>
        <dbReference type="Proteomes" id="UP000315711"/>
    </source>
</evidence>
<dbReference type="Proteomes" id="UP000315711">
    <property type="component" value="Unassembled WGS sequence"/>
</dbReference>
<keyword evidence="3" id="KW-1185">Reference proteome</keyword>
<dbReference type="OrthoDB" id="2969799at2"/>
<gene>
    <name evidence="2" type="ORF">IQ10_00412</name>
</gene>
<dbReference type="RefSeq" id="WP_144448805.1">
    <property type="nucleotide sequence ID" value="NZ_VLKZ01000001.1"/>
</dbReference>
<accession>A0A562QTC1</accession>
<evidence type="ECO:0000313" key="2">
    <source>
        <dbReference type="EMBL" id="TWI59989.1"/>
    </source>
</evidence>
<comment type="caution">
    <text evidence="2">The sequence shown here is derived from an EMBL/GenBank/DDBJ whole genome shotgun (WGS) entry which is preliminary data.</text>
</comment>